<sequence>MHQESIFCWLHSKQSLFSLLSSHSSTSASMQRKRWQLEPFIRALNTTLVIATPKVSHSNLSSLSFWQIEKKIAFNSVPFDFSNFSDFSYPLVARLYRNRRFTWHPEKYDAGFLSCLVLKLLQCDLFLLPTPPPRGC</sequence>
<evidence type="ECO:0000313" key="1">
    <source>
        <dbReference type="EnsemblPlants" id="OB03G26690.1"/>
    </source>
</evidence>
<proteinExistence type="predicted"/>
<dbReference type="EnsemblPlants" id="OB03G26690.1">
    <property type="protein sequence ID" value="OB03G26690.1"/>
    <property type="gene ID" value="OB03G26690"/>
</dbReference>
<keyword evidence="2" id="KW-1185">Reference proteome</keyword>
<dbReference type="HOGENOM" id="CLU_1878616_0_0_1"/>
<dbReference type="AlphaFoldDB" id="J3LNP3"/>
<reference evidence="1" key="2">
    <citation type="submission" date="2013-04" db="UniProtKB">
        <authorList>
            <consortium name="EnsemblPlants"/>
        </authorList>
    </citation>
    <scope>IDENTIFICATION</scope>
</reference>
<name>J3LNP3_ORYBR</name>
<protein>
    <submittedName>
        <fullName evidence="1">Uncharacterized protein</fullName>
    </submittedName>
</protein>
<dbReference type="Proteomes" id="UP000006038">
    <property type="component" value="Chromosome 3"/>
</dbReference>
<organism evidence="1">
    <name type="scientific">Oryza brachyantha</name>
    <name type="common">malo sina</name>
    <dbReference type="NCBI Taxonomy" id="4533"/>
    <lineage>
        <taxon>Eukaryota</taxon>
        <taxon>Viridiplantae</taxon>
        <taxon>Streptophyta</taxon>
        <taxon>Embryophyta</taxon>
        <taxon>Tracheophyta</taxon>
        <taxon>Spermatophyta</taxon>
        <taxon>Magnoliopsida</taxon>
        <taxon>Liliopsida</taxon>
        <taxon>Poales</taxon>
        <taxon>Poaceae</taxon>
        <taxon>BOP clade</taxon>
        <taxon>Oryzoideae</taxon>
        <taxon>Oryzeae</taxon>
        <taxon>Oryzinae</taxon>
        <taxon>Oryza</taxon>
    </lineage>
</organism>
<dbReference type="Gramene" id="OB03G26690.1">
    <property type="protein sequence ID" value="OB03G26690.1"/>
    <property type="gene ID" value="OB03G26690"/>
</dbReference>
<reference evidence="1" key="1">
    <citation type="journal article" date="2013" name="Nat. Commun.">
        <title>Whole-genome sequencing of Oryza brachyantha reveals mechanisms underlying Oryza genome evolution.</title>
        <authorList>
            <person name="Chen J."/>
            <person name="Huang Q."/>
            <person name="Gao D."/>
            <person name="Wang J."/>
            <person name="Lang Y."/>
            <person name="Liu T."/>
            <person name="Li B."/>
            <person name="Bai Z."/>
            <person name="Luis Goicoechea J."/>
            <person name="Liang C."/>
            <person name="Chen C."/>
            <person name="Zhang W."/>
            <person name="Sun S."/>
            <person name="Liao Y."/>
            <person name="Zhang X."/>
            <person name="Yang L."/>
            <person name="Song C."/>
            <person name="Wang M."/>
            <person name="Shi J."/>
            <person name="Liu G."/>
            <person name="Liu J."/>
            <person name="Zhou H."/>
            <person name="Zhou W."/>
            <person name="Yu Q."/>
            <person name="An N."/>
            <person name="Chen Y."/>
            <person name="Cai Q."/>
            <person name="Wang B."/>
            <person name="Liu B."/>
            <person name="Min J."/>
            <person name="Huang Y."/>
            <person name="Wu H."/>
            <person name="Li Z."/>
            <person name="Zhang Y."/>
            <person name="Yin Y."/>
            <person name="Song W."/>
            <person name="Jiang J."/>
            <person name="Jackson S.A."/>
            <person name="Wing R.A."/>
            <person name="Wang J."/>
            <person name="Chen M."/>
        </authorList>
    </citation>
    <scope>NUCLEOTIDE SEQUENCE [LARGE SCALE GENOMIC DNA]</scope>
    <source>
        <strain evidence="1">cv. IRGC 101232</strain>
    </source>
</reference>
<evidence type="ECO:0000313" key="2">
    <source>
        <dbReference type="Proteomes" id="UP000006038"/>
    </source>
</evidence>
<accession>J3LNP3</accession>